<dbReference type="Pfam" id="PF07862">
    <property type="entry name" value="Nif11"/>
    <property type="match status" value="1"/>
</dbReference>
<name>A0AAV3XI88_9CYAN</name>
<organism evidence="2 3">
    <name type="scientific">Microseira wollei NIES-4236</name>
    <dbReference type="NCBI Taxonomy" id="2530354"/>
    <lineage>
        <taxon>Bacteria</taxon>
        <taxon>Bacillati</taxon>
        <taxon>Cyanobacteriota</taxon>
        <taxon>Cyanophyceae</taxon>
        <taxon>Oscillatoriophycideae</taxon>
        <taxon>Aerosakkonematales</taxon>
        <taxon>Aerosakkonemataceae</taxon>
        <taxon>Microseira</taxon>
    </lineage>
</organism>
<dbReference type="InterPro" id="IPR012903">
    <property type="entry name" value="Nif11"/>
</dbReference>
<evidence type="ECO:0000259" key="1">
    <source>
        <dbReference type="Pfam" id="PF07862"/>
    </source>
</evidence>
<gene>
    <name evidence="2" type="ORF">MiSe_69530</name>
</gene>
<comment type="caution">
    <text evidence="2">The sequence shown here is derived from an EMBL/GenBank/DDBJ whole genome shotgun (WGS) entry which is preliminary data.</text>
</comment>
<dbReference type="RefSeq" id="WP_226589234.1">
    <property type="nucleotide sequence ID" value="NZ_BLAY01000150.1"/>
</dbReference>
<protein>
    <recommendedName>
        <fullName evidence="1">Nif11 domain-containing protein</fullName>
    </recommendedName>
</protein>
<accession>A0AAV3XI88</accession>
<proteinExistence type="predicted"/>
<evidence type="ECO:0000313" key="2">
    <source>
        <dbReference type="EMBL" id="GET42139.1"/>
    </source>
</evidence>
<sequence length="102" mass="11888">MSLEQVRVFYEVLASDKDLYEKYFNQCGSQGLFGSWHWNKTKIVSFGATLGYTFTENELEQAWFETTSSDAKSSIVALEYDRIPQKNYLRNKVKNWVRIGVS</sequence>
<dbReference type="Proteomes" id="UP001050975">
    <property type="component" value="Unassembled WGS sequence"/>
</dbReference>
<keyword evidence="3" id="KW-1185">Reference proteome</keyword>
<dbReference type="AlphaFoldDB" id="A0AAV3XI88"/>
<dbReference type="EMBL" id="BLAY01000150">
    <property type="protein sequence ID" value="GET42139.1"/>
    <property type="molecule type" value="Genomic_DNA"/>
</dbReference>
<evidence type="ECO:0000313" key="3">
    <source>
        <dbReference type="Proteomes" id="UP001050975"/>
    </source>
</evidence>
<feature type="domain" description="Nif11" evidence="1">
    <location>
        <begin position="1"/>
        <end position="59"/>
    </location>
</feature>
<reference evidence="2" key="1">
    <citation type="submission" date="2019-10" db="EMBL/GenBank/DDBJ databases">
        <title>Draft genome sequece of Microseira wollei NIES-4236.</title>
        <authorList>
            <person name="Yamaguchi H."/>
            <person name="Suzuki S."/>
            <person name="Kawachi M."/>
        </authorList>
    </citation>
    <scope>NUCLEOTIDE SEQUENCE</scope>
    <source>
        <strain evidence="2">NIES-4236</strain>
    </source>
</reference>